<gene>
    <name evidence="9" type="ORF">HNQ34_002807</name>
</gene>
<proteinExistence type="inferred from homology"/>
<dbReference type="GO" id="GO:0005886">
    <property type="term" value="C:plasma membrane"/>
    <property type="evidence" value="ECO:0007669"/>
    <property type="project" value="UniProtKB-SubCell"/>
</dbReference>
<dbReference type="PANTHER" id="PTHR30561">
    <property type="entry name" value="SMR FAMILY PROTON-DEPENDENT DRUG EFFLUX TRANSPORTER SUGE"/>
    <property type="match status" value="1"/>
</dbReference>
<dbReference type="InterPro" id="IPR037185">
    <property type="entry name" value="EmrE-like"/>
</dbReference>
<evidence type="ECO:0000256" key="4">
    <source>
        <dbReference type="ARBA" id="ARBA00022692"/>
    </source>
</evidence>
<evidence type="ECO:0000256" key="5">
    <source>
        <dbReference type="ARBA" id="ARBA00022989"/>
    </source>
</evidence>
<dbReference type="InterPro" id="IPR045324">
    <property type="entry name" value="Small_multidrug_res"/>
</dbReference>
<reference evidence="9 10" key="1">
    <citation type="submission" date="2020-08" db="EMBL/GenBank/DDBJ databases">
        <title>Genomic Encyclopedia of Type Strains, Phase IV (KMG-IV): sequencing the most valuable type-strain genomes for metagenomic binning, comparative biology and taxonomic classification.</title>
        <authorList>
            <person name="Goeker M."/>
        </authorList>
    </citation>
    <scope>NUCLEOTIDE SEQUENCE [LARGE SCALE GENOMIC DNA]</scope>
    <source>
        <strain evidence="9 10">DSM 16325</strain>
    </source>
</reference>
<keyword evidence="4 7" id="KW-0812">Transmembrane</keyword>
<dbReference type="PANTHER" id="PTHR30561:SF1">
    <property type="entry name" value="MULTIDRUG TRANSPORTER EMRE"/>
    <property type="match status" value="1"/>
</dbReference>
<evidence type="ECO:0000313" key="9">
    <source>
        <dbReference type="EMBL" id="MBB5325706.1"/>
    </source>
</evidence>
<dbReference type="GO" id="GO:0022857">
    <property type="term" value="F:transmembrane transporter activity"/>
    <property type="evidence" value="ECO:0007669"/>
    <property type="project" value="InterPro"/>
</dbReference>
<evidence type="ECO:0000256" key="6">
    <source>
        <dbReference type="ARBA" id="ARBA00023136"/>
    </source>
</evidence>
<comment type="similarity">
    <text evidence="7">Belongs to the drug/metabolite transporter (DMT) superfamily. Small multidrug resistance (SMR) (TC 2.A.7.1) family.</text>
</comment>
<feature type="transmembrane region" description="Helical" evidence="8">
    <location>
        <begin position="84"/>
        <end position="100"/>
    </location>
</feature>
<keyword evidence="10" id="KW-1185">Reference proteome</keyword>
<feature type="transmembrane region" description="Helical" evidence="8">
    <location>
        <begin position="29"/>
        <end position="50"/>
    </location>
</feature>
<organism evidence="9 10">
    <name type="scientific">Anoxybacteroides tepidamans</name>
    <dbReference type="NCBI Taxonomy" id="265948"/>
    <lineage>
        <taxon>Bacteria</taxon>
        <taxon>Bacillati</taxon>
        <taxon>Bacillota</taxon>
        <taxon>Bacilli</taxon>
        <taxon>Bacillales</taxon>
        <taxon>Anoxybacillaceae</taxon>
        <taxon>Anoxybacteroides</taxon>
    </lineage>
</organism>
<accession>A0A7W8MWT8</accession>
<keyword evidence="6 8" id="KW-0472">Membrane</keyword>
<name>A0A7W8MWT8_9BACL</name>
<comment type="caution">
    <text evidence="9">The sequence shown here is derived from an EMBL/GenBank/DDBJ whole genome shotgun (WGS) entry which is preliminary data.</text>
</comment>
<protein>
    <submittedName>
        <fullName evidence="9">Small multidrug resistance pump</fullName>
    </submittedName>
</protein>
<evidence type="ECO:0000256" key="8">
    <source>
        <dbReference type="SAM" id="Phobius"/>
    </source>
</evidence>
<keyword evidence="5 8" id="KW-1133">Transmembrane helix</keyword>
<evidence type="ECO:0000313" key="10">
    <source>
        <dbReference type="Proteomes" id="UP000520011"/>
    </source>
</evidence>
<dbReference type="Proteomes" id="UP000520011">
    <property type="component" value="Unassembled WGS sequence"/>
</dbReference>
<evidence type="ECO:0000256" key="7">
    <source>
        <dbReference type="RuleBase" id="RU003942"/>
    </source>
</evidence>
<evidence type="ECO:0000256" key="2">
    <source>
        <dbReference type="ARBA" id="ARBA00022448"/>
    </source>
</evidence>
<dbReference type="RefSeq" id="WP_183255532.1">
    <property type="nucleotide sequence ID" value="NZ_JACHEP010000020.1"/>
</dbReference>
<keyword evidence="3" id="KW-1003">Cell membrane</keyword>
<dbReference type="InterPro" id="IPR000390">
    <property type="entry name" value="Small_drug/metabolite_transptr"/>
</dbReference>
<dbReference type="Gene3D" id="1.10.3730.20">
    <property type="match status" value="1"/>
</dbReference>
<dbReference type="FunFam" id="1.10.3730.20:FF:000001">
    <property type="entry name" value="Quaternary ammonium compound resistance transporter SugE"/>
    <property type="match status" value="1"/>
</dbReference>
<dbReference type="Pfam" id="PF00893">
    <property type="entry name" value="Multi_Drug_Res"/>
    <property type="match status" value="1"/>
</dbReference>
<dbReference type="SUPFAM" id="SSF103481">
    <property type="entry name" value="Multidrug resistance efflux transporter EmrE"/>
    <property type="match status" value="1"/>
</dbReference>
<keyword evidence="2" id="KW-0813">Transport</keyword>
<evidence type="ECO:0000256" key="1">
    <source>
        <dbReference type="ARBA" id="ARBA00004651"/>
    </source>
</evidence>
<sequence length="103" mass="11159">MHWLFLAVAILFEVAGTTAMKWSDGLTKLFPTSGMIVCYGISFSSLALALKGMDVSIAYAIWSGLGIVLISIIGMFLFHEPMHVMKAIGIAFIVIGVVMLKSF</sequence>
<feature type="transmembrane region" description="Helical" evidence="8">
    <location>
        <begin position="57"/>
        <end position="78"/>
    </location>
</feature>
<evidence type="ECO:0000256" key="3">
    <source>
        <dbReference type="ARBA" id="ARBA00022475"/>
    </source>
</evidence>
<comment type="subcellular location">
    <subcellularLocation>
        <location evidence="1 7">Cell membrane</location>
        <topology evidence="1 7">Multi-pass membrane protein</topology>
    </subcellularLocation>
</comment>
<dbReference type="AlphaFoldDB" id="A0A7W8MWT8"/>
<dbReference type="EMBL" id="JACHEP010000020">
    <property type="protein sequence ID" value="MBB5325706.1"/>
    <property type="molecule type" value="Genomic_DNA"/>
</dbReference>